<comment type="subcellular location">
    <subcellularLocation>
        <location evidence="1 8">Cell outer membrane</location>
        <topology evidence="1 8">Multi-pass membrane protein</topology>
    </subcellularLocation>
</comment>
<dbReference type="Pfam" id="PF07715">
    <property type="entry name" value="Plug"/>
    <property type="match status" value="1"/>
</dbReference>
<evidence type="ECO:0000256" key="6">
    <source>
        <dbReference type="ARBA" id="ARBA00023136"/>
    </source>
</evidence>
<feature type="domain" description="TonB-dependent receptor-like beta-barrel" evidence="11">
    <location>
        <begin position="277"/>
        <end position="727"/>
    </location>
</feature>
<dbReference type="Pfam" id="PF13715">
    <property type="entry name" value="CarbopepD_reg_2"/>
    <property type="match status" value="1"/>
</dbReference>
<dbReference type="SUPFAM" id="SSF49464">
    <property type="entry name" value="Carboxypeptidase regulatory domain-like"/>
    <property type="match status" value="1"/>
</dbReference>
<proteinExistence type="inferred from homology"/>
<evidence type="ECO:0000259" key="11">
    <source>
        <dbReference type="Pfam" id="PF00593"/>
    </source>
</evidence>
<dbReference type="PROSITE" id="PS52016">
    <property type="entry name" value="TONB_DEPENDENT_REC_3"/>
    <property type="match status" value="1"/>
</dbReference>
<dbReference type="InterPro" id="IPR000531">
    <property type="entry name" value="Beta-barrel_TonB"/>
</dbReference>
<feature type="chain" id="PRO_5017243374" evidence="10">
    <location>
        <begin position="20"/>
        <end position="763"/>
    </location>
</feature>
<dbReference type="EMBL" id="QRJE01000015">
    <property type="protein sequence ID" value="RHH11195.1"/>
    <property type="molecule type" value="Genomic_DNA"/>
</dbReference>
<dbReference type="PANTHER" id="PTHR30069">
    <property type="entry name" value="TONB-DEPENDENT OUTER MEMBRANE RECEPTOR"/>
    <property type="match status" value="1"/>
</dbReference>
<protein>
    <submittedName>
        <fullName evidence="13">TonB-dependent receptor</fullName>
    </submittedName>
</protein>
<gene>
    <name evidence="13" type="ORF">DW228_10520</name>
</gene>
<keyword evidence="6 8" id="KW-0472">Membrane</keyword>
<evidence type="ECO:0000256" key="5">
    <source>
        <dbReference type="ARBA" id="ARBA00023077"/>
    </source>
</evidence>
<reference evidence="13 14" key="1">
    <citation type="submission" date="2018-08" db="EMBL/GenBank/DDBJ databases">
        <title>A genome reference for cultivated species of the human gut microbiota.</title>
        <authorList>
            <person name="Zou Y."/>
            <person name="Xue W."/>
            <person name="Luo G."/>
        </authorList>
    </citation>
    <scope>NUCLEOTIDE SEQUENCE [LARGE SCALE GENOMIC DNA]</scope>
    <source>
        <strain evidence="13 14">AM18-6</strain>
    </source>
</reference>
<feature type="domain" description="TonB-dependent receptor plug" evidence="12">
    <location>
        <begin position="126"/>
        <end position="231"/>
    </location>
</feature>
<accession>A0A396C2R9</accession>
<evidence type="ECO:0000256" key="1">
    <source>
        <dbReference type="ARBA" id="ARBA00004571"/>
    </source>
</evidence>
<keyword evidence="7 8" id="KW-0998">Cell outer membrane</keyword>
<feature type="signal peptide" evidence="10">
    <location>
        <begin position="1"/>
        <end position="19"/>
    </location>
</feature>
<comment type="caution">
    <text evidence="13">The sequence shown here is derived from an EMBL/GenBank/DDBJ whole genome shotgun (WGS) entry which is preliminary data.</text>
</comment>
<evidence type="ECO:0000256" key="4">
    <source>
        <dbReference type="ARBA" id="ARBA00022692"/>
    </source>
</evidence>
<dbReference type="InterPro" id="IPR012910">
    <property type="entry name" value="Plug_dom"/>
</dbReference>
<evidence type="ECO:0000256" key="9">
    <source>
        <dbReference type="RuleBase" id="RU003357"/>
    </source>
</evidence>
<dbReference type="Gene3D" id="2.60.40.1120">
    <property type="entry name" value="Carboxypeptidase-like, regulatory domain"/>
    <property type="match status" value="1"/>
</dbReference>
<keyword evidence="5 9" id="KW-0798">TonB box</keyword>
<dbReference type="InterPro" id="IPR037066">
    <property type="entry name" value="Plug_dom_sf"/>
</dbReference>
<keyword evidence="4 8" id="KW-0812">Transmembrane</keyword>
<dbReference type="Gene3D" id="2.170.130.10">
    <property type="entry name" value="TonB-dependent receptor, plug domain"/>
    <property type="match status" value="1"/>
</dbReference>
<dbReference type="PANTHER" id="PTHR30069:SF57">
    <property type="entry name" value="TONB-DEPENDENT RECEPTOR"/>
    <property type="match status" value="1"/>
</dbReference>
<keyword evidence="13" id="KW-0675">Receptor</keyword>
<organism evidence="13 14">
    <name type="scientific">Bacteroides fragilis</name>
    <dbReference type="NCBI Taxonomy" id="817"/>
    <lineage>
        <taxon>Bacteria</taxon>
        <taxon>Pseudomonadati</taxon>
        <taxon>Bacteroidota</taxon>
        <taxon>Bacteroidia</taxon>
        <taxon>Bacteroidales</taxon>
        <taxon>Bacteroidaceae</taxon>
        <taxon>Bacteroides</taxon>
    </lineage>
</organism>
<dbReference type="InterPro" id="IPR036942">
    <property type="entry name" value="Beta-barrel_TonB_sf"/>
</dbReference>
<dbReference type="AlphaFoldDB" id="A0A396C2R9"/>
<dbReference type="Proteomes" id="UP000266644">
    <property type="component" value="Unassembled WGS sequence"/>
</dbReference>
<dbReference type="InterPro" id="IPR039426">
    <property type="entry name" value="TonB-dep_rcpt-like"/>
</dbReference>
<evidence type="ECO:0000256" key="8">
    <source>
        <dbReference type="PROSITE-ProRule" id="PRU01360"/>
    </source>
</evidence>
<dbReference type="Pfam" id="PF00593">
    <property type="entry name" value="TonB_dep_Rec_b-barrel"/>
    <property type="match status" value="1"/>
</dbReference>
<evidence type="ECO:0000259" key="12">
    <source>
        <dbReference type="Pfam" id="PF07715"/>
    </source>
</evidence>
<dbReference type="InterPro" id="IPR008969">
    <property type="entry name" value="CarboxyPept-like_regulatory"/>
</dbReference>
<evidence type="ECO:0000256" key="10">
    <source>
        <dbReference type="SAM" id="SignalP"/>
    </source>
</evidence>
<name>A0A396C2R9_BACFG</name>
<evidence type="ECO:0000313" key="14">
    <source>
        <dbReference type="Proteomes" id="UP000266644"/>
    </source>
</evidence>
<comment type="similarity">
    <text evidence="8 9">Belongs to the TonB-dependent receptor family.</text>
</comment>
<evidence type="ECO:0000256" key="7">
    <source>
        <dbReference type="ARBA" id="ARBA00023237"/>
    </source>
</evidence>
<dbReference type="SUPFAM" id="SSF56935">
    <property type="entry name" value="Porins"/>
    <property type="match status" value="1"/>
</dbReference>
<keyword evidence="10" id="KW-0732">Signal</keyword>
<dbReference type="GO" id="GO:0044718">
    <property type="term" value="P:siderophore transmembrane transport"/>
    <property type="evidence" value="ECO:0007669"/>
    <property type="project" value="TreeGrafter"/>
</dbReference>
<evidence type="ECO:0000256" key="2">
    <source>
        <dbReference type="ARBA" id="ARBA00022448"/>
    </source>
</evidence>
<evidence type="ECO:0000313" key="13">
    <source>
        <dbReference type="EMBL" id="RHH11195.1"/>
    </source>
</evidence>
<dbReference type="GO" id="GO:0015344">
    <property type="term" value="F:siderophore uptake transmembrane transporter activity"/>
    <property type="evidence" value="ECO:0007669"/>
    <property type="project" value="TreeGrafter"/>
</dbReference>
<dbReference type="RefSeq" id="WP_122330286.1">
    <property type="nucleotide sequence ID" value="NZ_JAQDYY010000011.1"/>
</dbReference>
<dbReference type="Gene3D" id="2.40.170.20">
    <property type="entry name" value="TonB-dependent receptor, beta-barrel domain"/>
    <property type="match status" value="1"/>
</dbReference>
<dbReference type="GO" id="GO:0009279">
    <property type="term" value="C:cell outer membrane"/>
    <property type="evidence" value="ECO:0007669"/>
    <property type="project" value="UniProtKB-SubCell"/>
</dbReference>
<keyword evidence="2 8" id="KW-0813">Transport</keyword>
<evidence type="ECO:0000256" key="3">
    <source>
        <dbReference type="ARBA" id="ARBA00022452"/>
    </source>
</evidence>
<sequence length="763" mass="85973">MKNYIVMLVLACVSMSLYAVNPIKEGNMIAGHVIVKGTEESIPFATIMILGTNRGAVSNEEGQFEFRKLAAGKYTLRVQVMGYKTQEKTITVSAEATSVVHFQMEEESFMTDEVVVSANRNEVSRKAAPVVVNVMSAKLFETVNSTDLAKSLNFQSGLRVENNCQNCGFPQVRINGLEGPYSQILINSRPIISALSGVYGLEQIPVNMIERVEVVRGGGSALFGANAVGGTINIITKDPINNSFQVASTISNMNGKSWEQYMGGNVSLVAKDNSYGIALYETYRNRNPYDADGDGFSELGKLNMNTFGMRAYYRPNYFSRINVEYHTTNEFRRGGNKFNLQPHESDITEQTKHIINSGGLSYDRYWGEKHKMSVYGSIQHTDRNSYYGAQRDMNAYGKTNDLTWVVGGMYVGNMDRCLFAPATFTGGVEYQNNSLHDVMTGYHRDMQQDVRIAGGFVQNEWRLNRWTMLVGARLDKHNLIDHPIFSPRVNFLYKPSDNLQARLTYSTGFRAPQAYDEDLHVTAVGGEGVQIRLAEGLREERSNSFSGSVDWSFPMGHWQSNILLEGFYTDLHHVFVLEDIGLDENGDKIKERRNGSGAKVYGVNLDAKVAHGREAQLQLGFTVQRSRYNRAEIWTSEGEEEQTTKRMPRTPDYYGYFTFTSAPLKSFDFSLSGTYTGKMIVPHMAGYIEKSRMEHTPQFVDLNLKLNYTFVLKDHIKMQVNGGVQNIFNSFQKDLDKGEFRDAGYFYGPTQPRTYFVGIKIMN</sequence>
<keyword evidence="3 8" id="KW-1134">Transmembrane beta strand</keyword>